<reference evidence="2 3" key="1">
    <citation type="submission" date="2019-08" db="EMBL/GenBank/DDBJ databases">
        <title>Whole genome of Aphis craccivora.</title>
        <authorList>
            <person name="Voronova N.V."/>
            <person name="Shulinski R.S."/>
            <person name="Bandarenka Y.V."/>
            <person name="Zhorov D.G."/>
            <person name="Warner D."/>
        </authorList>
    </citation>
    <scope>NUCLEOTIDE SEQUENCE [LARGE SCALE GENOMIC DNA]</scope>
    <source>
        <strain evidence="2">180601</strain>
        <tissue evidence="2">Whole Body</tissue>
    </source>
</reference>
<evidence type="ECO:0000313" key="3">
    <source>
        <dbReference type="Proteomes" id="UP000478052"/>
    </source>
</evidence>
<comment type="caution">
    <text evidence="2">The sequence shown here is derived from an EMBL/GenBank/DDBJ whole genome shotgun (WGS) entry which is preliminary data.</text>
</comment>
<sequence>MFNEVRTVYEEGYMNRTSVNKSCDFKNGRMNAHMTI</sequence>
<name>A0A6G0Z3F7_APHCR</name>
<dbReference type="OrthoDB" id="6572822at2759"/>
<gene>
    <name evidence="2" type="ORF">FWK35_00014391</name>
    <name evidence="1" type="ORF">FWK35_00033377</name>
</gene>
<accession>A0A6G0Z3F7</accession>
<evidence type="ECO:0000313" key="1">
    <source>
        <dbReference type="EMBL" id="KAF0711442.1"/>
    </source>
</evidence>
<protein>
    <submittedName>
        <fullName evidence="2">Protein GVQW3-like</fullName>
    </submittedName>
</protein>
<dbReference type="AlphaFoldDB" id="A0A6G0Z3F7"/>
<organism evidence="2 3">
    <name type="scientific">Aphis craccivora</name>
    <name type="common">Cowpea aphid</name>
    <dbReference type="NCBI Taxonomy" id="307492"/>
    <lineage>
        <taxon>Eukaryota</taxon>
        <taxon>Metazoa</taxon>
        <taxon>Ecdysozoa</taxon>
        <taxon>Arthropoda</taxon>
        <taxon>Hexapoda</taxon>
        <taxon>Insecta</taxon>
        <taxon>Pterygota</taxon>
        <taxon>Neoptera</taxon>
        <taxon>Paraneoptera</taxon>
        <taxon>Hemiptera</taxon>
        <taxon>Sternorrhyncha</taxon>
        <taxon>Aphidomorpha</taxon>
        <taxon>Aphidoidea</taxon>
        <taxon>Aphididae</taxon>
        <taxon>Aphidini</taxon>
        <taxon>Aphis</taxon>
        <taxon>Aphis</taxon>
    </lineage>
</organism>
<dbReference type="Proteomes" id="UP000478052">
    <property type="component" value="Unassembled WGS sequence"/>
</dbReference>
<keyword evidence="3" id="KW-1185">Reference proteome</keyword>
<dbReference type="EMBL" id="VUJU01001468">
    <property type="protein sequence ID" value="KAF0765169.1"/>
    <property type="molecule type" value="Genomic_DNA"/>
</dbReference>
<proteinExistence type="predicted"/>
<evidence type="ECO:0000313" key="2">
    <source>
        <dbReference type="EMBL" id="KAF0765169.1"/>
    </source>
</evidence>
<dbReference type="EMBL" id="VUJU01011253">
    <property type="protein sequence ID" value="KAF0711442.1"/>
    <property type="molecule type" value="Genomic_DNA"/>
</dbReference>